<comment type="caution">
    <text evidence="8">The sequence shown here is derived from an EMBL/GenBank/DDBJ whole genome shotgun (WGS) entry which is preliminary data.</text>
</comment>
<proteinExistence type="predicted"/>
<sequence>MYLTFFVVPTVLFPELVERHWGMGPEAYGYLLAAVSIGGVAVTLFAGTFTSMCRLGRGLLIASGVWVLAVVLLAASPSFEVALLLAAVIGGADVVTLTLQQAIVQLAVGDEMQGRVGALQMLVGMGGPQLGGARAGAFGSLLGPVGALVAGVPFAIALIALDKRGLRAVAGFERGHGG</sequence>
<keyword evidence="3" id="KW-1003">Cell membrane</keyword>
<name>A0ABR6D3M6_9MICC</name>
<keyword evidence="5 7" id="KW-1133">Transmembrane helix</keyword>
<dbReference type="InterPro" id="IPR010290">
    <property type="entry name" value="TM_effector"/>
</dbReference>
<accession>A0ABR6D3M6</accession>
<keyword evidence="2" id="KW-0813">Transport</keyword>
<gene>
    <name evidence="8" type="ORF">HDA34_002400</name>
</gene>
<dbReference type="PANTHER" id="PTHR23513">
    <property type="entry name" value="INTEGRAL MEMBRANE EFFLUX PROTEIN-RELATED"/>
    <property type="match status" value="1"/>
</dbReference>
<dbReference type="SUPFAM" id="SSF103473">
    <property type="entry name" value="MFS general substrate transporter"/>
    <property type="match status" value="1"/>
</dbReference>
<keyword evidence="4 7" id="KW-0812">Transmembrane</keyword>
<dbReference type="PANTHER" id="PTHR23513:SF9">
    <property type="entry name" value="ENTEROBACTIN EXPORTER ENTS"/>
    <property type="match status" value="1"/>
</dbReference>
<dbReference type="Proteomes" id="UP000572670">
    <property type="component" value="Unassembled WGS sequence"/>
</dbReference>
<feature type="transmembrane region" description="Helical" evidence="7">
    <location>
        <begin position="141"/>
        <end position="161"/>
    </location>
</feature>
<protein>
    <submittedName>
        <fullName evidence="8">MFS family arabinose efflux permease</fullName>
    </submittedName>
</protein>
<evidence type="ECO:0000256" key="4">
    <source>
        <dbReference type="ARBA" id="ARBA00022692"/>
    </source>
</evidence>
<comment type="subcellular location">
    <subcellularLocation>
        <location evidence="1">Cell inner membrane</location>
        <topology evidence="1">Multi-pass membrane protein</topology>
    </subcellularLocation>
</comment>
<reference evidence="8 9" key="1">
    <citation type="submission" date="2020-08" db="EMBL/GenBank/DDBJ databases">
        <title>Sequencing the genomes of 1000 actinobacteria strains.</title>
        <authorList>
            <person name="Klenk H.-P."/>
        </authorList>
    </citation>
    <scope>NUCLEOTIDE SEQUENCE [LARGE SCALE GENOMIC DNA]</scope>
    <source>
        <strain evidence="8 9">DSM 21948</strain>
    </source>
</reference>
<evidence type="ECO:0000256" key="3">
    <source>
        <dbReference type="ARBA" id="ARBA00022475"/>
    </source>
</evidence>
<evidence type="ECO:0000256" key="1">
    <source>
        <dbReference type="ARBA" id="ARBA00004429"/>
    </source>
</evidence>
<keyword evidence="6 7" id="KW-0472">Membrane</keyword>
<dbReference type="InterPro" id="IPR036259">
    <property type="entry name" value="MFS_trans_sf"/>
</dbReference>
<keyword evidence="9" id="KW-1185">Reference proteome</keyword>
<organism evidence="8 9">
    <name type="scientific">Micrococcus yunnanensis</name>
    <dbReference type="NCBI Taxonomy" id="566027"/>
    <lineage>
        <taxon>Bacteria</taxon>
        <taxon>Bacillati</taxon>
        <taxon>Actinomycetota</taxon>
        <taxon>Actinomycetes</taxon>
        <taxon>Micrococcales</taxon>
        <taxon>Micrococcaceae</taxon>
        <taxon>Micrococcus</taxon>
    </lineage>
</organism>
<evidence type="ECO:0000256" key="2">
    <source>
        <dbReference type="ARBA" id="ARBA00022448"/>
    </source>
</evidence>
<evidence type="ECO:0000313" key="8">
    <source>
        <dbReference type="EMBL" id="MBA9060636.1"/>
    </source>
</evidence>
<evidence type="ECO:0000256" key="7">
    <source>
        <dbReference type="SAM" id="Phobius"/>
    </source>
</evidence>
<evidence type="ECO:0000313" key="9">
    <source>
        <dbReference type="Proteomes" id="UP000572670"/>
    </source>
</evidence>
<feature type="transmembrane region" description="Helical" evidence="7">
    <location>
        <begin position="58"/>
        <end position="75"/>
    </location>
</feature>
<evidence type="ECO:0000256" key="5">
    <source>
        <dbReference type="ARBA" id="ARBA00022989"/>
    </source>
</evidence>
<evidence type="ECO:0000256" key="6">
    <source>
        <dbReference type="ARBA" id="ARBA00023136"/>
    </source>
</evidence>
<dbReference type="EMBL" id="JACJIK010000002">
    <property type="protein sequence ID" value="MBA9060636.1"/>
    <property type="molecule type" value="Genomic_DNA"/>
</dbReference>
<dbReference type="Gene3D" id="1.20.1250.20">
    <property type="entry name" value="MFS general substrate transporter like domains"/>
    <property type="match status" value="1"/>
</dbReference>
<dbReference type="Pfam" id="PF05977">
    <property type="entry name" value="MFS_3"/>
    <property type="match status" value="1"/>
</dbReference>
<feature type="transmembrane region" description="Helical" evidence="7">
    <location>
        <begin position="27"/>
        <end position="46"/>
    </location>
</feature>